<evidence type="ECO:0000256" key="2">
    <source>
        <dbReference type="ARBA" id="ARBA00022670"/>
    </source>
</evidence>
<dbReference type="Pfam" id="PF02902">
    <property type="entry name" value="Peptidase_C48"/>
    <property type="match status" value="1"/>
</dbReference>
<evidence type="ECO:0000256" key="3">
    <source>
        <dbReference type="ARBA" id="ARBA00022801"/>
    </source>
</evidence>
<dbReference type="InterPro" id="IPR003653">
    <property type="entry name" value="Peptidase_C48_C"/>
</dbReference>
<dbReference type="GO" id="GO:0005634">
    <property type="term" value="C:nucleus"/>
    <property type="evidence" value="ECO:0007669"/>
    <property type="project" value="TreeGrafter"/>
</dbReference>
<dbReference type="GO" id="GO:0016929">
    <property type="term" value="F:deSUMOylase activity"/>
    <property type="evidence" value="ECO:0007669"/>
    <property type="project" value="TreeGrafter"/>
</dbReference>
<dbReference type="GO" id="GO:0080090">
    <property type="term" value="P:regulation of primary metabolic process"/>
    <property type="evidence" value="ECO:0007669"/>
    <property type="project" value="UniProtKB-ARBA"/>
</dbReference>
<dbReference type="Gene3D" id="3.40.395.10">
    <property type="entry name" value="Adenoviral Proteinase, Chain A"/>
    <property type="match status" value="1"/>
</dbReference>
<evidence type="ECO:0000259" key="6">
    <source>
        <dbReference type="PROSITE" id="PS50600"/>
    </source>
</evidence>
<accession>A0AAW1DGA5</accession>
<name>A0AAW1DGA5_9HEMI</name>
<evidence type="ECO:0000256" key="5">
    <source>
        <dbReference type="SAM" id="MobiDB-lite"/>
    </source>
</evidence>
<feature type="domain" description="Ubiquitin-like protease family profile" evidence="6">
    <location>
        <begin position="450"/>
        <end position="613"/>
    </location>
</feature>
<dbReference type="PANTHER" id="PTHR12606">
    <property type="entry name" value="SENTRIN/SUMO-SPECIFIC PROTEASE"/>
    <property type="match status" value="1"/>
</dbReference>
<proteinExistence type="inferred from homology"/>
<dbReference type="GO" id="GO:0006508">
    <property type="term" value="P:proteolysis"/>
    <property type="evidence" value="ECO:0007669"/>
    <property type="project" value="UniProtKB-KW"/>
</dbReference>
<protein>
    <recommendedName>
        <fullName evidence="6">Ubiquitin-like protease family profile domain-containing protein</fullName>
    </recommendedName>
</protein>
<reference evidence="7 8" key="1">
    <citation type="submission" date="2022-12" db="EMBL/GenBank/DDBJ databases">
        <title>Chromosome-level genome assembly of true bugs.</title>
        <authorList>
            <person name="Ma L."/>
            <person name="Li H."/>
        </authorList>
    </citation>
    <scope>NUCLEOTIDE SEQUENCE [LARGE SCALE GENOMIC DNA]</scope>
    <source>
        <strain evidence="7">Lab_2022b</strain>
    </source>
</reference>
<dbReference type="PANTHER" id="PTHR12606:SF141">
    <property type="entry name" value="GH15225P-RELATED"/>
    <property type="match status" value="1"/>
</dbReference>
<keyword evidence="8" id="KW-1185">Reference proteome</keyword>
<comment type="similarity">
    <text evidence="1">Belongs to the peptidase C48 family.</text>
</comment>
<dbReference type="Proteomes" id="UP001461498">
    <property type="component" value="Unassembled WGS sequence"/>
</dbReference>
<dbReference type="EMBL" id="JAPXFL010000002">
    <property type="protein sequence ID" value="KAK9509938.1"/>
    <property type="molecule type" value="Genomic_DNA"/>
</dbReference>
<evidence type="ECO:0000256" key="1">
    <source>
        <dbReference type="ARBA" id="ARBA00005234"/>
    </source>
</evidence>
<dbReference type="GO" id="GO:0016926">
    <property type="term" value="P:protein desumoylation"/>
    <property type="evidence" value="ECO:0007669"/>
    <property type="project" value="TreeGrafter"/>
</dbReference>
<sequence>MYDFLHRVYTSITSLLWPVNYQKTTSKRLRDELVDITEDDEDDDVIICNPKKPKLQKGGFETNMRSMVTQTDNISGKTSLKPRPWRFHAITKENWNGDVEVIDLVHDTPNKFKNQYRPPQHVKSPHRIRKKAFTTKQRNDLNNSNTGGIKVLAENRENTNHNLKSSKSWPSTVVDLTMAYNFNSSKNNPKDISKMGNSQRLSPENTILEKDEYFKLLNSFINKEAMPSRVPAPKTPTINIDLTNDSGDELPSASAETTVNRRDRRHSKLLEDANRSNISLDNSMFQPRNVTVRRKVRPSSSTWIDTTRNRTLSHIISLVDDEDEDMSLMKTPPVPRINSLEDKIKAQSLVSEEQWTCDLIRKYNEKKTEMEEMTRMLAVELKIASEKQSSTFNDITLKKLTRHLEITESFLEDDLEEPALPELTPEMEEIIKKACIKHPADEVLIEKYNYKIRRCDIHTLTGLNWLNDEIINFYTTLIMERSKTNTNLPKVYSFSTFFYLRLVNSGYQGVKRWTKKVDIFEHDLIIIPVHLQMHWCLAAIDRVNKTINYYDSMGTNNDPCLKNLEEYLISEYKDKKGKILSMDGWTKNNLKDIPRQNNGSDCGVFSCTFAEFLSRRAKFTFQQKDMPYLRLKMIYEIVTGKLIT</sequence>
<dbReference type="AlphaFoldDB" id="A0AAW1DGA5"/>
<keyword evidence="3" id="KW-0378">Hydrolase</keyword>
<comment type="caution">
    <text evidence="7">The sequence shown here is derived from an EMBL/GenBank/DDBJ whole genome shotgun (WGS) entry which is preliminary data.</text>
</comment>
<keyword evidence="2" id="KW-0645">Protease</keyword>
<dbReference type="SUPFAM" id="SSF54001">
    <property type="entry name" value="Cysteine proteinases"/>
    <property type="match status" value="1"/>
</dbReference>
<evidence type="ECO:0000256" key="4">
    <source>
        <dbReference type="ARBA" id="ARBA00022807"/>
    </source>
</evidence>
<dbReference type="FunFam" id="3.40.395.10:FF:000001">
    <property type="entry name" value="Sentrin-specific protease 1"/>
    <property type="match status" value="1"/>
</dbReference>
<feature type="region of interest" description="Disordered" evidence="5">
    <location>
        <begin position="242"/>
        <end position="266"/>
    </location>
</feature>
<keyword evidence="4" id="KW-0788">Thiol protease</keyword>
<organism evidence="7 8">
    <name type="scientific">Rhynocoris fuscipes</name>
    <dbReference type="NCBI Taxonomy" id="488301"/>
    <lineage>
        <taxon>Eukaryota</taxon>
        <taxon>Metazoa</taxon>
        <taxon>Ecdysozoa</taxon>
        <taxon>Arthropoda</taxon>
        <taxon>Hexapoda</taxon>
        <taxon>Insecta</taxon>
        <taxon>Pterygota</taxon>
        <taxon>Neoptera</taxon>
        <taxon>Paraneoptera</taxon>
        <taxon>Hemiptera</taxon>
        <taxon>Heteroptera</taxon>
        <taxon>Panheteroptera</taxon>
        <taxon>Cimicomorpha</taxon>
        <taxon>Reduviidae</taxon>
        <taxon>Harpactorinae</taxon>
        <taxon>Harpactorini</taxon>
        <taxon>Rhynocoris</taxon>
    </lineage>
</organism>
<evidence type="ECO:0000313" key="7">
    <source>
        <dbReference type="EMBL" id="KAK9509938.1"/>
    </source>
</evidence>
<dbReference type="PROSITE" id="PS50600">
    <property type="entry name" value="ULP_PROTEASE"/>
    <property type="match status" value="1"/>
</dbReference>
<dbReference type="InterPro" id="IPR038765">
    <property type="entry name" value="Papain-like_cys_pep_sf"/>
</dbReference>
<gene>
    <name evidence="7" type="ORF">O3M35_004823</name>
</gene>
<evidence type="ECO:0000313" key="8">
    <source>
        <dbReference type="Proteomes" id="UP001461498"/>
    </source>
</evidence>
<dbReference type="GO" id="GO:0060255">
    <property type="term" value="P:regulation of macromolecule metabolic process"/>
    <property type="evidence" value="ECO:0007669"/>
    <property type="project" value="UniProtKB-ARBA"/>
</dbReference>